<accession>A0A6T8N169</accession>
<dbReference type="EMBL" id="HBEL01038891">
    <property type="protein sequence ID" value="CAD8421900.1"/>
    <property type="molecule type" value="Transcribed_RNA"/>
</dbReference>
<name>A0A6T8N169_9STRA</name>
<dbReference type="EMBL" id="HBEL01040002">
    <property type="protein sequence ID" value="CAD8422453.1"/>
    <property type="molecule type" value="Transcribed_RNA"/>
</dbReference>
<organism evidence="2">
    <name type="scientific">Proboscia inermis</name>
    <dbReference type="NCBI Taxonomy" id="420281"/>
    <lineage>
        <taxon>Eukaryota</taxon>
        <taxon>Sar</taxon>
        <taxon>Stramenopiles</taxon>
        <taxon>Ochrophyta</taxon>
        <taxon>Bacillariophyta</taxon>
        <taxon>Coscinodiscophyceae</taxon>
        <taxon>Rhizosoleniophycidae</taxon>
        <taxon>Rhizosoleniales</taxon>
        <taxon>Rhizosoleniaceae</taxon>
        <taxon>Proboscia</taxon>
    </lineage>
</organism>
<dbReference type="AlphaFoldDB" id="A0A6T8N169"/>
<evidence type="ECO:0000313" key="2">
    <source>
        <dbReference type="EMBL" id="CAD8422453.1"/>
    </source>
</evidence>
<evidence type="ECO:0000313" key="1">
    <source>
        <dbReference type="EMBL" id="CAD8421900.1"/>
    </source>
</evidence>
<proteinExistence type="predicted"/>
<reference evidence="2" key="1">
    <citation type="submission" date="2021-01" db="EMBL/GenBank/DDBJ databases">
        <authorList>
            <person name="Corre E."/>
            <person name="Pelletier E."/>
            <person name="Niang G."/>
            <person name="Scheremetjew M."/>
            <person name="Finn R."/>
            <person name="Kale V."/>
            <person name="Holt S."/>
            <person name="Cochrane G."/>
            <person name="Meng A."/>
            <person name="Brown T."/>
            <person name="Cohen L."/>
        </authorList>
    </citation>
    <scope>NUCLEOTIDE SEQUENCE</scope>
    <source>
        <strain evidence="2">CCAP1064/1</strain>
    </source>
</reference>
<sequence length="101" mass="11370">MFNEQFGGTSRILEIVFKTKGSFLGVPRGGSVLTGFSNLEIGRGRFSSRVFQQMLPYGYYNTRHTVWLPFVEETVLGRNLTIVGALSCLHSYLYKTHSVCV</sequence>
<gene>
    <name evidence="1" type="ORF">PINE0816_LOCUS18056</name>
    <name evidence="2" type="ORF">PINE0816_LOCUS18610</name>
</gene>
<protein>
    <submittedName>
        <fullName evidence="2">Uncharacterized protein</fullName>
    </submittedName>
</protein>